<evidence type="ECO:0000256" key="4">
    <source>
        <dbReference type="ARBA" id="ARBA00022989"/>
    </source>
</evidence>
<comment type="subcellular location">
    <subcellularLocation>
        <location evidence="1">Membrane</location>
        <topology evidence="1">Single-pass type II membrane protein</topology>
    </subcellularLocation>
</comment>
<dbReference type="PANTHER" id="PTHR23033">
    <property type="entry name" value="BETA1,3-GALACTOSYLTRANSFERASE"/>
    <property type="match status" value="1"/>
</dbReference>
<keyword evidence="4" id="KW-1133">Transmembrane helix</keyword>
<sequence>MIPDCTLVTGCFNLTDIYPKSRGLNECINEMKPILEINCYLVIFADSKCMDEIRKYRTNLNLNDITYYVEIELQDFTYYNYVETIRQNRELYHPTKDERTCPESHLICCSKFDFVLQAMKLNPFNTSKYGWLDANVKDNFSKICKNYTKNTIIDILNNVTDKFHIEVLNVCDKKYKNIENKREYYQTYRYVVCGGLFTTGKIIGEKILKRLCEIFVETTKQGYGHGEEMFYLEVLDEFYDDIERSYGDYHIILNNFIYPTKEINYIINYILNKYIHYGYYRECYDACNKILNGLTNDTEIICSDDEYFTIVLNLYISSCYYKPDKSINILNTIYELIHKNEYIQNKYNNNKLYYDSKFKFAEDLKEKYDIILCVFGCPTIEKYKNQILKINETWGKIADSLPNIKLLYFFGEEKTELIDDNKYIYLDGVGNDYLSSSYKHNLGLKYIFENYNSKFVFVCGTDTYINIYKLLNYTKQLNEDDKLFIGGHGDYRLIDNKNYYFHSGAGYILSKECLKYLYPQLSTITDLWINKCKNDGLPDHLITGCDVCISYYLQNKNYLTDDTIIKRNDLFAGCNYVGCHSYGICCGEKIKKEDIISCHFMTLSDFDVFTELLNQNNYFVSSENYVEEKVVKVENEIYKNSINYIKNKYEVLCNTCGDINEHLPTLNKYAMDCESILELGVRGCVSSWANLYGLINNKKDKKLLFLNDISPCPVDELLNITKELDFVQIKYEWVNDLHLTFNEPTTFDLTFIDTWHVYPQLKGELNKFSKITNKYIIMHDTEVDGIYGETIRNGWNPFQQSQETGFAVNDITCGLKRAIDEFLSENNDWKIKEIYTNNNGLTILQKI</sequence>
<organism evidence="6">
    <name type="scientific">viral metagenome</name>
    <dbReference type="NCBI Taxonomy" id="1070528"/>
    <lineage>
        <taxon>unclassified sequences</taxon>
        <taxon>metagenomes</taxon>
        <taxon>organismal metagenomes</taxon>
    </lineage>
</organism>
<dbReference type="InterPro" id="IPR011735">
    <property type="entry name" value="WlaTC/HtrL_glycosyltransf"/>
</dbReference>
<evidence type="ECO:0000256" key="5">
    <source>
        <dbReference type="ARBA" id="ARBA00023136"/>
    </source>
</evidence>
<protein>
    <submittedName>
        <fullName evidence="6">Uncharacterized protein</fullName>
    </submittedName>
</protein>
<evidence type="ECO:0000313" key="6">
    <source>
        <dbReference type="EMBL" id="QHT31503.1"/>
    </source>
</evidence>
<keyword evidence="5" id="KW-0472">Membrane</keyword>
<reference evidence="6" key="1">
    <citation type="journal article" date="2020" name="Nature">
        <title>Giant virus diversity and host interactions through global metagenomics.</title>
        <authorList>
            <person name="Schulz F."/>
            <person name="Roux S."/>
            <person name="Paez-Espino D."/>
            <person name="Jungbluth S."/>
            <person name="Walsh D.A."/>
            <person name="Denef V.J."/>
            <person name="McMahon K.D."/>
            <person name="Konstantinidis K.T."/>
            <person name="Eloe-Fadrosh E.A."/>
            <person name="Kyrpides N.C."/>
            <person name="Woyke T."/>
        </authorList>
    </citation>
    <scope>NUCLEOTIDE SEQUENCE</scope>
    <source>
        <strain evidence="6">GVMAG-M-3300009155-2</strain>
    </source>
</reference>
<dbReference type="EMBL" id="MN738923">
    <property type="protein sequence ID" value="QHT31503.1"/>
    <property type="molecule type" value="Genomic_DNA"/>
</dbReference>
<evidence type="ECO:0000256" key="3">
    <source>
        <dbReference type="ARBA" id="ARBA00022968"/>
    </source>
</evidence>
<dbReference type="Pfam" id="PF09612">
    <property type="entry name" value="HtrL_YibB"/>
    <property type="match status" value="1"/>
</dbReference>
<dbReference type="AlphaFoldDB" id="A0A6C0ESL2"/>
<keyword evidence="2" id="KW-0812">Transmembrane</keyword>
<proteinExistence type="predicted"/>
<accession>A0A6C0ESL2</accession>
<evidence type="ECO:0000256" key="1">
    <source>
        <dbReference type="ARBA" id="ARBA00004606"/>
    </source>
</evidence>
<dbReference type="GO" id="GO:0016020">
    <property type="term" value="C:membrane"/>
    <property type="evidence" value="ECO:0007669"/>
    <property type="project" value="UniProtKB-SubCell"/>
</dbReference>
<evidence type="ECO:0000256" key="2">
    <source>
        <dbReference type="ARBA" id="ARBA00022692"/>
    </source>
</evidence>
<name>A0A6C0ESL2_9ZZZZ</name>
<keyword evidence="3" id="KW-0735">Signal-anchor</keyword>
<dbReference type="InterPro" id="IPR026050">
    <property type="entry name" value="C1GALT1/C1GALT1_chp1"/>
</dbReference>
<dbReference type="Gene3D" id="3.90.550.50">
    <property type="match status" value="1"/>
</dbReference>